<dbReference type="PATRIC" id="fig|1618445.3.peg.1316"/>
<evidence type="ECO:0000256" key="4">
    <source>
        <dbReference type="PROSITE-ProRule" id="PRU00520"/>
    </source>
</evidence>
<reference evidence="7 8" key="1">
    <citation type="journal article" date="2015" name="Nature">
        <title>rRNA introns, odd ribosomes, and small enigmatic genomes across a large radiation of phyla.</title>
        <authorList>
            <person name="Brown C.T."/>
            <person name="Hug L.A."/>
            <person name="Thomas B.C."/>
            <person name="Sharon I."/>
            <person name="Castelle C.J."/>
            <person name="Singh A."/>
            <person name="Wilkins M.J."/>
            <person name="Williams K.H."/>
            <person name="Banfield J.F."/>
        </authorList>
    </citation>
    <scope>NUCLEOTIDE SEQUENCE [LARGE SCALE GENOMIC DNA]</scope>
</reference>
<evidence type="ECO:0000256" key="1">
    <source>
        <dbReference type="ARBA" id="ARBA00005614"/>
    </source>
</evidence>
<protein>
    <recommendedName>
        <fullName evidence="2 4">acylphosphatase</fullName>
        <ecNumber evidence="2 4">3.6.1.7</ecNumber>
    </recommendedName>
</protein>
<proteinExistence type="inferred from homology"/>
<evidence type="ECO:0000256" key="3">
    <source>
        <dbReference type="ARBA" id="ARBA00047645"/>
    </source>
</evidence>
<dbReference type="PROSITE" id="PS00150">
    <property type="entry name" value="ACYLPHOSPHATASE_1"/>
    <property type="match status" value="1"/>
</dbReference>
<name>A0A0G1TUQ2_9BACT</name>
<dbReference type="EMBL" id="LCOY01000075">
    <property type="protein sequence ID" value="KKU85566.1"/>
    <property type="molecule type" value="Genomic_DNA"/>
</dbReference>
<evidence type="ECO:0000313" key="7">
    <source>
        <dbReference type="EMBL" id="KKU85566.1"/>
    </source>
</evidence>
<dbReference type="InterPro" id="IPR020456">
    <property type="entry name" value="Acylphosphatase"/>
</dbReference>
<organism evidence="7 8">
    <name type="scientific">Candidatus Gottesmanbacteria bacterium GW2011_GWA2_47_9</name>
    <dbReference type="NCBI Taxonomy" id="1618445"/>
    <lineage>
        <taxon>Bacteria</taxon>
        <taxon>Candidatus Gottesmaniibacteriota</taxon>
    </lineage>
</organism>
<feature type="active site" evidence="4">
    <location>
        <position position="19"/>
    </location>
</feature>
<comment type="similarity">
    <text evidence="1 5">Belongs to the acylphosphatase family.</text>
</comment>
<comment type="catalytic activity">
    <reaction evidence="3 4">
        <text>an acyl phosphate + H2O = a carboxylate + phosphate + H(+)</text>
        <dbReference type="Rhea" id="RHEA:14965"/>
        <dbReference type="ChEBI" id="CHEBI:15377"/>
        <dbReference type="ChEBI" id="CHEBI:15378"/>
        <dbReference type="ChEBI" id="CHEBI:29067"/>
        <dbReference type="ChEBI" id="CHEBI:43474"/>
        <dbReference type="ChEBI" id="CHEBI:59918"/>
        <dbReference type="EC" id="3.6.1.7"/>
    </reaction>
</comment>
<accession>A0A0G1TUQ2</accession>
<dbReference type="InterPro" id="IPR017968">
    <property type="entry name" value="Acylphosphatase_CS"/>
</dbReference>
<sequence>MKERVRIFVSGRVQGVFFRAGAQKRARELELGGWAHNLVDGRVELVAEGEKEGVGRFVEWCKKGTPLARVNRCDVVEEEPTGEFKDFVIREFGF</sequence>
<evidence type="ECO:0000259" key="6">
    <source>
        <dbReference type="PROSITE" id="PS51160"/>
    </source>
</evidence>
<feature type="active site" evidence="4">
    <location>
        <position position="37"/>
    </location>
</feature>
<comment type="caution">
    <text evidence="7">The sequence shown here is derived from an EMBL/GenBank/DDBJ whole genome shotgun (WGS) entry which is preliminary data.</text>
</comment>
<evidence type="ECO:0000256" key="2">
    <source>
        <dbReference type="ARBA" id="ARBA00012150"/>
    </source>
</evidence>
<dbReference type="Pfam" id="PF00708">
    <property type="entry name" value="Acylphosphatase"/>
    <property type="match status" value="1"/>
</dbReference>
<dbReference type="PANTHER" id="PTHR47268:SF4">
    <property type="entry name" value="ACYLPHOSPHATASE"/>
    <property type="match status" value="1"/>
</dbReference>
<dbReference type="GO" id="GO:0003998">
    <property type="term" value="F:acylphosphatase activity"/>
    <property type="evidence" value="ECO:0007669"/>
    <property type="project" value="UniProtKB-EC"/>
</dbReference>
<dbReference type="InterPro" id="IPR001792">
    <property type="entry name" value="Acylphosphatase-like_dom"/>
</dbReference>
<dbReference type="InterPro" id="IPR036046">
    <property type="entry name" value="Acylphosphatase-like_dom_sf"/>
</dbReference>
<evidence type="ECO:0000313" key="8">
    <source>
        <dbReference type="Proteomes" id="UP000034739"/>
    </source>
</evidence>
<dbReference type="PROSITE" id="PS51160">
    <property type="entry name" value="ACYLPHOSPHATASE_3"/>
    <property type="match status" value="1"/>
</dbReference>
<dbReference type="Proteomes" id="UP000034739">
    <property type="component" value="Unassembled WGS sequence"/>
</dbReference>
<dbReference type="Gene3D" id="3.30.70.100">
    <property type="match status" value="1"/>
</dbReference>
<dbReference type="EC" id="3.6.1.7" evidence="2 4"/>
<keyword evidence="4" id="KW-0378">Hydrolase</keyword>
<evidence type="ECO:0000256" key="5">
    <source>
        <dbReference type="RuleBase" id="RU004168"/>
    </source>
</evidence>
<dbReference type="AlphaFoldDB" id="A0A0G1TUQ2"/>
<dbReference type="PANTHER" id="PTHR47268">
    <property type="entry name" value="ACYLPHOSPHATASE"/>
    <property type="match status" value="1"/>
</dbReference>
<feature type="domain" description="Acylphosphatase-like" evidence="6">
    <location>
        <begin position="4"/>
        <end position="91"/>
    </location>
</feature>
<dbReference type="SUPFAM" id="SSF54975">
    <property type="entry name" value="Acylphosphatase/BLUF domain-like"/>
    <property type="match status" value="1"/>
</dbReference>
<gene>
    <name evidence="7" type="ORF">UY16_C0075G0002</name>
</gene>